<dbReference type="PROSITE" id="PS01149">
    <property type="entry name" value="PSI_RSU"/>
    <property type="match status" value="1"/>
</dbReference>
<evidence type="ECO:0000256" key="1">
    <source>
        <dbReference type="ARBA" id="ARBA00008348"/>
    </source>
</evidence>
<evidence type="ECO:0000256" key="3">
    <source>
        <dbReference type="RuleBase" id="RU003887"/>
    </source>
</evidence>
<gene>
    <name evidence="5" type="ORF">ABUE30_02320</name>
</gene>
<dbReference type="Gene3D" id="3.30.70.580">
    <property type="entry name" value="Pseudouridine synthase I, catalytic domain, N-terminal subdomain"/>
    <property type="match status" value="1"/>
</dbReference>
<dbReference type="InterPro" id="IPR042092">
    <property type="entry name" value="PsdUridine_s_RsuA/RluB/E/F_cat"/>
</dbReference>
<dbReference type="Proteomes" id="UP001629953">
    <property type="component" value="Unassembled WGS sequence"/>
</dbReference>
<keyword evidence="6" id="KW-1185">Reference proteome</keyword>
<dbReference type="EMBL" id="JBEQCT010000001">
    <property type="protein sequence ID" value="MFM2483910.1"/>
    <property type="molecule type" value="Genomic_DNA"/>
</dbReference>
<accession>A0ABW9G3V8</accession>
<dbReference type="InterPro" id="IPR006145">
    <property type="entry name" value="PsdUridine_synth_RsuA/RluA"/>
</dbReference>
<reference evidence="5 6" key="1">
    <citation type="journal article" date="2013" name="Int. J. Syst. Evol. Microbiol.">
        <title>Celerinatantimonas yamalensis sp. nov., a cold-adapted diazotrophic bacterium from a cold permafrost brine.</title>
        <authorList>
            <person name="Shcherbakova V."/>
            <person name="Chuvilskaya N."/>
            <person name="Rivkina E."/>
            <person name="Demidov N."/>
            <person name="Uchaeva V."/>
            <person name="Suetin S."/>
            <person name="Suzina N."/>
            <person name="Gilichinsky D."/>
        </authorList>
    </citation>
    <scope>NUCLEOTIDE SEQUENCE [LARGE SCALE GENOMIC DNA]</scope>
    <source>
        <strain evidence="5 6">C7</strain>
    </source>
</reference>
<dbReference type="InterPro" id="IPR000748">
    <property type="entry name" value="PsdUridine_synth_RsuA/RluB/E/F"/>
</dbReference>
<dbReference type="InterPro" id="IPR050343">
    <property type="entry name" value="RsuA_PseudoU_synthase"/>
</dbReference>
<dbReference type="SUPFAM" id="SSF55120">
    <property type="entry name" value="Pseudouridine synthase"/>
    <property type="match status" value="1"/>
</dbReference>
<organism evidence="5 6">
    <name type="scientific">Celerinatantimonas yamalensis</name>
    <dbReference type="NCBI Taxonomy" id="559956"/>
    <lineage>
        <taxon>Bacteria</taxon>
        <taxon>Pseudomonadati</taxon>
        <taxon>Pseudomonadota</taxon>
        <taxon>Gammaproteobacteria</taxon>
        <taxon>Celerinatantimonadaceae</taxon>
        <taxon>Celerinatantimonas</taxon>
    </lineage>
</organism>
<feature type="domain" description="Pseudouridine synthase RsuA/RluA-like" evidence="4">
    <location>
        <begin position="24"/>
        <end position="167"/>
    </location>
</feature>
<dbReference type="Pfam" id="PF00849">
    <property type="entry name" value="PseudoU_synth_2"/>
    <property type="match status" value="1"/>
</dbReference>
<proteinExistence type="inferred from homology"/>
<dbReference type="NCBIfam" id="TIGR00093">
    <property type="entry name" value="pseudouridine synthase"/>
    <property type="match status" value="1"/>
</dbReference>
<dbReference type="InterPro" id="IPR020094">
    <property type="entry name" value="TruA/RsuA/RluB/E/F_N"/>
</dbReference>
<dbReference type="Gene3D" id="3.30.70.1560">
    <property type="entry name" value="Alpha-L RNA-binding motif"/>
    <property type="match status" value="1"/>
</dbReference>
<evidence type="ECO:0000313" key="5">
    <source>
        <dbReference type="EMBL" id="MFM2483910.1"/>
    </source>
</evidence>
<dbReference type="PANTHER" id="PTHR47683">
    <property type="entry name" value="PSEUDOURIDINE SYNTHASE FAMILY PROTEIN-RELATED"/>
    <property type="match status" value="1"/>
</dbReference>
<keyword evidence="2 3" id="KW-0413">Isomerase</keyword>
<dbReference type="InterPro" id="IPR020103">
    <property type="entry name" value="PsdUridine_synth_cat_dom_sf"/>
</dbReference>
<dbReference type="InterPro" id="IPR018496">
    <property type="entry name" value="PsdUridine_synth_RsuA/RluB_CS"/>
</dbReference>
<comment type="caution">
    <text evidence="5">The sequence shown here is derived from an EMBL/GenBank/DDBJ whole genome shotgun (WGS) entry which is preliminary data.</text>
</comment>
<protein>
    <recommendedName>
        <fullName evidence="3">Pseudouridine synthase</fullName>
        <ecNumber evidence="3">5.4.99.-</ecNumber>
    </recommendedName>
</protein>
<dbReference type="EC" id="5.4.99.-" evidence="3"/>
<sequence>MKKNQYTSKHTKLRSRPLDAPTRVILLNKPYLVLCQFSDDQGRATLADYIKEPGVYAAGRLDRDSEGLLLLTNSGPLQHCMANPSQKMPKTYWVQVEGEASDAALEQLRKGIELKDGRTQPAKVKRIPPPDVWERHPPVRFRAAIPTSWLAITLTEGKNRQVRRMTATVGLPTLRLIRAAIGPWQLAPLKPGDTLDISRDEKIETLLRQSPVRPAKHHKRPVR</sequence>
<comment type="similarity">
    <text evidence="1 3">Belongs to the pseudouridine synthase RsuA family.</text>
</comment>
<evidence type="ECO:0000256" key="2">
    <source>
        <dbReference type="ARBA" id="ARBA00023235"/>
    </source>
</evidence>
<evidence type="ECO:0000313" key="6">
    <source>
        <dbReference type="Proteomes" id="UP001629953"/>
    </source>
</evidence>
<name>A0ABW9G3V8_9GAMM</name>
<evidence type="ECO:0000259" key="4">
    <source>
        <dbReference type="Pfam" id="PF00849"/>
    </source>
</evidence>
<dbReference type="RefSeq" id="WP_408622062.1">
    <property type="nucleotide sequence ID" value="NZ_JBEQCT010000001.1"/>
</dbReference>
<dbReference type="PANTHER" id="PTHR47683:SF2">
    <property type="entry name" value="RNA-BINDING S4 DOMAIN-CONTAINING PROTEIN"/>
    <property type="match status" value="1"/>
</dbReference>